<evidence type="ECO:0000256" key="4">
    <source>
        <dbReference type="ARBA" id="ARBA00022692"/>
    </source>
</evidence>
<dbReference type="GO" id="GO:0005783">
    <property type="term" value="C:endoplasmic reticulum"/>
    <property type="evidence" value="ECO:0007669"/>
    <property type="project" value="UniProtKB-ARBA"/>
</dbReference>
<dbReference type="PANTHER" id="PTHR38519">
    <property type="entry name" value="PRA1 FAMILY PROTEIN"/>
    <property type="match status" value="1"/>
</dbReference>
<dbReference type="EMBL" id="JAYMYQ010000004">
    <property type="protein sequence ID" value="KAK7340441.1"/>
    <property type="molecule type" value="Genomic_DNA"/>
</dbReference>
<evidence type="ECO:0000256" key="2">
    <source>
        <dbReference type="ARBA" id="ARBA00004127"/>
    </source>
</evidence>
<organism evidence="9 10">
    <name type="scientific">Canavalia gladiata</name>
    <name type="common">Sword bean</name>
    <name type="synonym">Dolichos gladiatus</name>
    <dbReference type="NCBI Taxonomy" id="3824"/>
    <lineage>
        <taxon>Eukaryota</taxon>
        <taxon>Viridiplantae</taxon>
        <taxon>Streptophyta</taxon>
        <taxon>Embryophyta</taxon>
        <taxon>Tracheophyta</taxon>
        <taxon>Spermatophyta</taxon>
        <taxon>Magnoliopsida</taxon>
        <taxon>eudicotyledons</taxon>
        <taxon>Gunneridae</taxon>
        <taxon>Pentapetalae</taxon>
        <taxon>rosids</taxon>
        <taxon>fabids</taxon>
        <taxon>Fabales</taxon>
        <taxon>Fabaceae</taxon>
        <taxon>Papilionoideae</taxon>
        <taxon>50 kb inversion clade</taxon>
        <taxon>NPAAA clade</taxon>
        <taxon>indigoferoid/millettioid clade</taxon>
        <taxon>Phaseoleae</taxon>
        <taxon>Canavalia</taxon>
    </lineage>
</organism>
<evidence type="ECO:0000256" key="8">
    <source>
        <dbReference type="SAM" id="MobiDB-lite"/>
    </source>
</evidence>
<comment type="similarity">
    <text evidence="3 7">Belongs to the PRA1 family.</text>
</comment>
<keyword evidence="5 7" id="KW-1133">Transmembrane helix</keyword>
<reference evidence="9 10" key="1">
    <citation type="submission" date="2024-01" db="EMBL/GenBank/DDBJ databases">
        <title>The genomes of 5 underutilized Papilionoideae crops provide insights into root nodulation and disease resistanc.</title>
        <authorList>
            <person name="Jiang F."/>
        </authorList>
    </citation>
    <scope>NUCLEOTIDE SEQUENCE [LARGE SCALE GENOMIC DNA]</scope>
    <source>
        <strain evidence="9">LVBAO_FW01</strain>
        <tissue evidence="9">Leaves</tissue>
    </source>
</reference>
<evidence type="ECO:0000256" key="7">
    <source>
        <dbReference type="RuleBase" id="RU363107"/>
    </source>
</evidence>
<dbReference type="InterPro" id="IPR004895">
    <property type="entry name" value="Prenylated_rab_accept_PRA1"/>
</dbReference>
<comment type="caution">
    <text evidence="9">The sequence shown here is derived from an EMBL/GenBank/DDBJ whole genome shotgun (WGS) entry which is preliminary data.</text>
</comment>
<evidence type="ECO:0000313" key="10">
    <source>
        <dbReference type="Proteomes" id="UP001367508"/>
    </source>
</evidence>
<dbReference type="PANTHER" id="PTHR38519:SF3">
    <property type="entry name" value="PRA1 FAMILY PROTEIN"/>
    <property type="match status" value="1"/>
</dbReference>
<keyword evidence="10" id="KW-1185">Reference proteome</keyword>
<dbReference type="AlphaFoldDB" id="A0AAN9LQX2"/>
<gene>
    <name evidence="9" type="ORF">VNO77_21143</name>
</gene>
<feature type="region of interest" description="Disordered" evidence="8">
    <location>
        <begin position="46"/>
        <end position="72"/>
    </location>
</feature>
<evidence type="ECO:0000256" key="3">
    <source>
        <dbReference type="ARBA" id="ARBA00006483"/>
    </source>
</evidence>
<keyword evidence="7" id="KW-0813">Transport</keyword>
<protein>
    <recommendedName>
        <fullName evidence="7">PRA1 family protein</fullName>
    </recommendedName>
</protein>
<feature type="transmembrane region" description="Helical" evidence="7">
    <location>
        <begin position="162"/>
        <end position="180"/>
    </location>
</feature>
<comment type="subcellular location">
    <subcellularLocation>
        <location evidence="2">Endomembrane system</location>
        <topology evidence="2">Multi-pass membrane protein</topology>
    </subcellularLocation>
    <subcellularLocation>
        <location evidence="7">Membrane</location>
        <topology evidence="7">Multi-pass membrane protein</topology>
    </subcellularLocation>
</comment>
<keyword evidence="4 7" id="KW-0812">Transmembrane</keyword>
<sequence length="242" mass="27137">MYPNYFYPSSVCGTFATNFSNLWFNRRGFSTEPFIDGQNSTSSSVMANFGTTQRTPTTSTPSSTADTNYEPKGPPEKLYTDFKIYWPFNMPLSSEAAAIRVIRNLENLGLYYTLFVWIILFIVLIPHRKLSLILFVIMTYVTVLYCLILKAHPNSVLLHRSIDKKFVFGLLVFATVVQLILTEAGIHLAVTLACAVPFVLVHAVLWVNHHVNEIEDAFGTKQLSSLKGHNKCTCGAKGLDNV</sequence>
<feature type="transmembrane region" description="Helical" evidence="7">
    <location>
        <begin position="108"/>
        <end position="126"/>
    </location>
</feature>
<evidence type="ECO:0000256" key="1">
    <source>
        <dbReference type="ARBA" id="ARBA00002501"/>
    </source>
</evidence>
<feature type="transmembrane region" description="Helical" evidence="7">
    <location>
        <begin position="186"/>
        <end position="207"/>
    </location>
</feature>
<proteinExistence type="inferred from homology"/>
<dbReference type="GO" id="GO:0016020">
    <property type="term" value="C:membrane"/>
    <property type="evidence" value="ECO:0007669"/>
    <property type="project" value="UniProtKB-SubCell"/>
</dbReference>
<feature type="transmembrane region" description="Helical" evidence="7">
    <location>
        <begin position="132"/>
        <end position="150"/>
    </location>
</feature>
<keyword evidence="6 7" id="KW-0472">Membrane</keyword>
<feature type="compositionally biased region" description="Low complexity" evidence="8">
    <location>
        <begin position="51"/>
        <end position="64"/>
    </location>
</feature>
<evidence type="ECO:0000256" key="6">
    <source>
        <dbReference type="ARBA" id="ARBA00023136"/>
    </source>
</evidence>
<comment type="function">
    <text evidence="1 7">May be involved in both secretory and endocytic intracellular trafficking in the endosomal/prevacuolar compartments.</text>
</comment>
<evidence type="ECO:0000313" key="9">
    <source>
        <dbReference type="EMBL" id="KAK7340441.1"/>
    </source>
</evidence>
<dbReference type="GO" id="GO:0016192">
    <property type="term" value="P:vesicle-mediated transport"/>
    <property type="evidence" value="ECO:0007669"/>
    <property type="project" value="UniProtKB-ARBA"/>
</dbReference>
<name>A0AAN9LQX2_CANGL</name>
<dbReference type="Proteomes" id="UP001367508">
    <property type="component" value="Unassembled WGS sequence"/>
</dbReference>
<accession>A0AAN9LQX2</accession>
<dbReference type="Pfam" id="PF03208">
    <property type="entry name" value="PRA1"/>
    <property type="match status" value="1"/>
</dbReference>
<evidence type="ECO:0000256" key="5">
    <source>
        <dbReference type="ARBA" id="ARBA00022989"/>
    </source>
</evidence>